<keyword evidence="2" id="KW-0547">Nucleotide-binding</keyword>
<sequence>MVDRTLIVLHEAHEPSRLEKTKRSIQTEGVLRHPPVAVEMKNGQYLIIDGAHRTCSLQALGCSQIPLQIVNVEDVLIGNWDHVVPNGDLMAYLENNQQAFRVETVPLKEYALAKVQKGDVTYYVYPFSSESQLDAWHQLVDVYQHQYRVTRVPAEIEIKLEPNMVRISYPTYTLQEIEEVVLQGKVMPAGVTRFEIQGRILNLQIPLSMLQNIETELEGWNLLLNSRRNLLRYYSKPVYVCET</sequence>
<name>A0ABT4X8D0_9BACI</name>
<reference evidence="6 7" key="1">
    <citation type="submission" date="2023-01" db="EMBL/GenBank/DDBJ databases">
        <title>Bacillus changyiensis sp. nov., isolated from a coastal deposit.</title>
        <authorList>
            <person name="Xiao G."/>
            <person name="Lai Q."/>
            <person name="Hu Z."/>
            <person name="Shao Z."/>
        </authorList>
    </citation>
    <scope>NUCLEOTIDE SEQUENCE [LARGE SCALE GENOMIC DNA]</scope>
    <source>
        <strain evidence="6 7">CLL-7-23</strain>
    </source>
</reference>
<comment type="caution">
    <text evidence="6">The sequence shown here is derived from an EMBL/GenBank/DDBJ whole genome shotgun (WGS) entry which is preliminary data.</text>
</comment>
<dbReference type="InterPro" id="IPR003115">
    <property type="entry name" value="ParB_N"/>
</dbReference>
<organism evidence="6 7">
    <name type="scientific">Bacillus changyiensis</name>
    <dbReference type="NCBI Taxonomy" id="3004103"/>
    <lineage>
        <taxon>Bacteria</taxon>
        <taxon>Bacillati</taxon>
        <taxon>Bacillota</taxon>
        <taxon>Bacilli</taxon>
        <taxon>Bacillales</taxon>
        <taxon>Bacillaceae</taxon>
        <taxon>Bacillus</taxon>
    </lineage>
</organism>
<gene>
    <name evidence="6" type="ORF">PJ311_17455</name>
</gene>
<dbReference type="CDD" id="cd16388">
    <property type="entry name" value="SbnI_like_N"/>
    <property type="match status" value="1"/>
</dbReference>
<dbReference type="InterPro" id="IPR016999">
    <property type="entry name" value="SbnI-like"/>
</dbReference>
<evidence type="ECO:0000313" key="6">
    <source>
        <dbReference type="EMBL" id="MDA7028332.1"/>
    </source>
</evidence>
<proteinExistence type="predicted"/>
<protein>
    <submittedName>
        <fullName evidence="6">ParB N-terminal domain-containing protein</fullName>
    </submittedName>
</protein>
<keyword evidence="4" id="KW-0067">ATP-binding</keyword>
<evidence type="ECO:0000256" key="1">
    <source>
        <dbReference type="ARBA" id="ARBA00022679"/>
    </source>
</evidence>
<keyword evidence="1" id="KW-0808">Transferase</keyword>
<dbReference type="InterPro" id="IPR037953">
    <property type="entry name" value="SbnI-like_N"/>
</dbReference>
<evidence type="ECO:0000256" key="3">
    <source>
        <dbReference type="ARBA" id="ARBA00022777"/>
    </source>
</evidence>
<dbReference type="InterPro" id="IPR036086">
    <property type="entry name" value="ParB/Sulfiredoxin_sf"/>
</dbReference>
<evidence type="ECO:0000259" key="5">
    <source>
        <dbReference type="Pfam" id="PF02195"/>
    </source>
</evidence>
<dbReference type="RefSeq" id="WP_271342141.1">
    <property type="nucleotide sequence ID" value="NZ_JAQKAB010000015.1"/>
</dbReference>
<keyword evidence="3" id="KW-0418">Kinase</keyword>
<dbReference type="Gene3D" id="3.30.1760.10">
    <property type="entry name" value="Conserved hypothetical protein from pyrococcus furiosus pfu- 392566-001, domain 2"/>
    <property type="match status" value="1"/>
</dbReference>
<dbReference type="SUPFAM" id="SSF110849">
    <property type="entry name" value="ParB/Sulfiredoxin"/>
    <property type="match status" value="1"/>
</dbReference>
<dbReference type="Gene3D" id="3.90.1530.10">
    <property type="entry name" value="Conserved hypothetical protein from pyrococcus furiosus pfu- 392566-001, ParB domain"/>
    <property type="match status" value="1"/>
</dbReference>
<keyword evidence="7" id="KW-1185">Reference proteome</keyword>
<evidence type="ECO:0000256" key="2">
    <source>
        <dbReference type="ARBA" id="ARBA00022741"/>
    </source>
</evidence>
<dbReference type="Proteomes" id="UP001211894">
    <property type="component" value="Unassembled WGS sequence"/>
</dbReference>
<accession>A0ABT4X8D0</accession>
<evidence type="ECO:0000256" key="4">
    <source>
        <dbReference type="ARBA" id="ARBA00022840"/>
    </source>
</evidence>
<dbReference type="PIRSF" id="PIRSF032543">
    <property type="entry name" value="UCP032543_ParB-like"/>
    <property type="match status" value="1"/>
</dbReference>
<evidence type="ECO:0000313" key="7">
    <source>
        <dbReference type="Proteomes" id="UP001211894"/>
    </source>
</evidence>
<feature type="domain" description="ParB-like N-terminal" evidence="5">
    <location>
        <begin position="14"/>
        <end position="74"/>
    </location>
</feature>
<dbReference type="InterPro" id="IPR023098">
    <property type="entry name" value="SerK/SbnI_C"/>
</dbReference>
<dbReference type="Pfam" id="PF02195">
    <property type="entry name" value="ParB_N"/>
    <property type="match status" value="1"/>
</dbReference>
<dbReference type="EMBL" id="JAQKAB010000015">
    <property type="protein sequence ID" value="MDA7028332.1"/>
    <property type="molecule type" value="Genomic_DNA"/>
</dbReference>